<dbReference type="InterPro" id="IPR029016">
    <property type="entry name" value="GAF-like_dom_sf"/>
</dbReference>
<dbReference type="Gene3D" id="3.60.40.10">
    <property type="entry name" value="PPM-type phosphatase domain"/>
    <property type="match status" value="1"/>
</dbReference>
<dbReference type="InterPro" id="IPR001932">
    <property type="entry name" value="PPM-type_phosphatase-like_dom"/>
</dbReference>
<dbReference type="InterPro" id="IPR036388">
    <property type="entry name" value="WH-like_DNA-bd_sf"/>
</dbReference>
<evidence type="ECO:0000256" key="1">
    <source>
        <dbReference type="ARBA" id="ARBA00022679"/>
    </source>
</evidence>
<keyword evidence="3" id="KW-0378">Hydrolase</keyword>
<keyword evidence="4" id="KW-0805">Transcription regulation</keyword>
<dbReference type="InterPro" id="IPR000700">
    <property type="entry name" value="PAS-assoc_C"/>
</dbReference>
<organism evidence="8 9">
    <name type="scientific">Nonomuraea bangladeshensis</name>
    <dbReference type="NCBI Taxonomy" id="404385"/>
    <lineage>
        <taxon>Bacteria</taxon>
        <taxon>Bacillati</taxon>
        <taxon>Actinomycetota</taxon>
        <taxon>Actinomycetes</taxon>
        <taxon>Streptosporangiales</taxon>
        <taxon>Streptosporangiaceae</taxon>
        <taxon>Nonomuraea</taxon>
    </lineage>
</organism>
<dbReference type="SUPFAM" id="SSF81606">
    <property type="entry name" value="PP2C-like"/>
    <property type="match status" value="1"/>
</dbReference>
<dbReference type="Pfam" id="PF07228">
    <property type="entry name" value="SpoIIE"/>
    <property type="match status" value="1"/>
</dbReference>
<dbReference type="PROSITE" id="PS50921">
    <property type="entry name" value="ANTAR"/>
    <property type="match status" value="1"/>
</dbReference>
<dbReference type="PROSITE" id="PS50113">
    <property type="entry name" value="PAC"/>
    <property type="match status" value="1"/>
</dbReference>
<comment type="caution">
    <text evidence="8">The sequence shown here is derived from an EMBL/GenBank/DDBJ whole genome shotgun (WGS) entry which is preliminary data.</text>
</comment>
<evidence type="ECO:0000256" key="4">
    <source>
        <dbReference type="ARBA" id="ARBA00023015"/>
    </source>
</evidence>
<dbReference type="PANTHER" id="PTHR43156:SF2">
    <property type="entry name" value="STAGE II SPORULATION PROTEIN E"/>
    <property type="match status" value="1"/>
</dbReference>
<dbReference type="SMART" id="SM00331">
    <property type="entry name" value="PP2C_SIG"/>
    <property type="match status" value="1"/>
</dbReference>
<protein>
    <submittedName>
        <fullName evidence="8">SpoIIE family protein phosphatase</fullName>
    </submittedName>
</protein>
<evidence type="ECO:0000259" key="6">
    <source>
        <dbReference type="PROSITE" id="PS50113"/>
    </source>
</evidence>
<dbReference type="SUPFAM" id="SSF55785">
    <property type="entry name" value="PYP-like sensor domain (PAS domain)"/>
    <property type="match status" value="1"/>
</dbReference>
<gene>
    <name evidence="8" type="ORF">AB0K40_30750</name>
</gene>
<dbReference type="InterPro" id="IPR052016">
    <property type="entry name" value="Bact_Sigma-Reg"/>
</dbReference>
<dbReference type="InterPro" id="IPR005561">
    <property type="entry name" value="ANTAR"/>
</dbReference>
<dbReference type="InterPro" id="IPR035965">
    <property type="entry name" value="PAS-like_dom_sf"/>
</dbReference>
<evidence type="ECO:0000313" key="9">
    <source>
        <dbReference type="Proteomes" id="UP001552427"/>
    </source>
</evidence>
<evidence type="ECO:0000259" key="7">
    <source>
        <dbReference type="PROSITE" id="PS50921"/>
    </source>
</evidence>
<name>A0ABV3HBK8_9ACTN</name>
<dbReference type="Gene3D" id="1.10.10.10">
    <property type="entry name" value="Winged helix-like DNA-binding domain superfamily/Winged helix DNA-binding domain"/>
    <property type="match status" value="1"/>
</dbReference>
<dbReference type="Gene3D" id="3.30.450.40">
    <property type="match status" value="1"/>
</dbReference>
<dbReference type="SUPFAM" id="SSF52172">
    <property type="entry name" value="CheY-like"/>
    <property type="match status" value="1"/>
</dbReference>
<dbReference type="Pfam" id="PF08447">
    <property type="entry name" value="PAS_3"/>
    <property type="match status" value="1"/>
</dbReference>
<keyword evidence="1" id="KW-0808">Transferase</keyword>
<evidence type="ECO:0000313" key="8">
    <source>
        <dbReference type="EMBL" id="MEV4289908.1"/>
    </source>
</evidence>
<proteinExistence type="predicted"/>
<reference evidence="8 9" key="1">
    <citation type="submission" date="2024-06" db="EMBL/GenBank/DDBJ databases">
        <title>The Natural Products Discovery Center: Release of the First 8490 Sequenced Strains for Exploring Actinobacteria Biosynthetic Diversity.</title>
        <authorList>
            <person name="Kalkreuter E."/>
            <person name="Kautsar S.A."/>
            <person name="Yang D."/>
            <person name="Bader C.D."/>
            <person name="Teijaro C.N."/>
            <person name="Fluegel L."/>
            <person name="Davis C.M."/>
            <person name="Simpson J.R."/>
            <person name="Lauterbach L."/>
            <person name="Steele A.D."/>
            <person name="Gui C."/>
            <person name="Meng S."/>
            <person name="Li G."/>
            <person name="Viehrig K."/>
            <person name="Ye F."/>
            <person name="Su P."/>
            <person name="Kiefer A.F."/>
            <person name="Nichols A."/>
            <person name="Cepeda A.J."/>
            <person name="Yan W."/>
            <person name="Fan B."/>
            <person name="Jiang Y."/>
            <person name="Adhikari A."/>
            <person name="Zheng C.-J."/>
            <person name="Schuster L."/>
            <person name="Cowan T.M."/>
            <person name="Smanski M.J."/>
            <person name="Chevrette M.G."/>
            <person name="De Carvalho L.P.S."/>
            <person name="Shen B."/>
        </authorList>
    </citation>
    <scope>NUCLEOTIDE SEQUENCE [LARGE SCALE GENOMIC DNA]</scope>
    <source>
        <strain evidence="8 9">NPDC049574</strain>
    </source>
</reference>
<sequence length="761" mass="81000">MDDPTAPAGEAAADLGRLAATVERLRRELADARRAADDRALVELAKGVLVGRLRCGPAQAAEQLTTLAGRSGLSPVEVAADVVNAAAYDRVSVTAQAQPEAAVPLRAAESAVLDAGDTQAVARSLLEHALPPLGATAVAVWAAGPDGSLSLAGHAGFAPEEAGSWRHVPPGVDTMAGRSLAGRRTIWHSGDLPSIGRRRADPGGRVTMPMTRGGRVVGVLEVCWPYPPAAADASRAERQIEALAELCAHTLTAPPGGPGSDLPELAGLADALPDPALVLRASMDARGGLADFEVRHVSRRLRGAPALEAYPFKAGGLLLEAFPQAAGGLYGHVERVHATGEPFRSERMPLALSMTGVADVSLTRHGENVLLVWRDHDEDARLAGLLEHAQRLGRIAGFEENAATGEITWTAQLYALYGLSPGEPPVPLERLREHAHPDDGVTVGRFLRTVLHHRRFAAAAFRLRRADGVARHLRVVAEPVFGPGGRLMAVRGAYQDISSQHWTEVALAVTRDQLAHSEQESAERNLLALRLQHAIMPPSHGTTRSDGLRIAVRYRPAQKDHLVGGDWYDVVTLPSRQILLSVGDVAGHGMEAATGMVVLRNALRGLAATGAGPARLMSWLNLVACHLADPMTATAVCGLYDPTTRVLTWARAGHLPPILLREPDGRELPMIKGPLLGAFPDAAYEEGQVQLRADDTLLLYTDGLIERRDRNLRHAQDRLLAMATRGATRGAASLDDRLDDLLIHCGSDTDDDTCLIGVQLT</sequence>
<accession>A0ABV3HBK8</accession>
<dbReference type="Proteomes" id="UP001552427">
    <property type="component" value="Unassembled WGS sequence"/>
</dbReference>
<keyword evidence="5" id="KW-0804">Transcription</keyword>
<dbReference type="EMBL" id="JBFARM010000009">
    <property type="protein sequence ID" value="MEV4289908.1"/>
    <property type="molecule type" value="Genomic_DNA"/>
</dbReference>
<dbReference type="PANTHER" id="PTHR43156">
    <property type="entry name" value="STAGE II SPORULATION PROTEIN E-RELATED"/>
    <property type="match status" value="1"/>
</dbReference>
<keyword evidence="2" id="KW-0418">Kinase</keyword>
<dbReference type="Pfam" id="PF13185">
    <property type="entry name" value="GAF_2"/>
    <property type="match status" value="1"/>
</dbReference>
<dbReference type="SMART" id="SM01012">
    <property type="entry name" value="ANTAR"/>
    <property type="match status" value="1"/>
</dbReference>
<dbReference type="Gene3D" id="3.30.450.20">
    <property type="entry name" value="PAS domain"/>
    <property type="match status" value="1"/>
</dbReference>
<feature type="domain" description="PAC" evidence="6">
    <location>
        <begin position="457"/>
        <end position="509"/>
    </location>
</feature>
<dbReference type="RefSeq" id="WP_364456486.1">
    <property type="nucleotide sequence ID" value="NZ_JBFARM010000009.1"/>
</dbReference>
<dbReference type="Pfam" id="PF03861">
    <property type="entry name" value="ANTAR"/>
    <property type="match status" value="1"/>
</dbReference>
<keyword evidence="9" id="KW-1185">Reference proteome</keyword>
<dbReference type="InterPro" id="IPR036457">
    <property type="entry name" value="PPM-type-like_dom_sf"/>
</dbReference>
<feature type="domain" description="ANTAR" evidence="7">
    <location>
        <begin position="22"/>
        <end position="83"/>
    </location>
</feature>
<evidence type="ECO:0000256" key="3">
    <source>
        <dbReference type="ARBA" id="ARBA00022801"/>
    </source>
</evidence>
<dbReference type="InterPro" id="IPR003018">
    <property type="entry name" value="GAF"/>
</dbReference>
<dbReference type="InterPro" id="IPR013655">
    <property type="entry name" value="PAS_fold_3"/>
</dbReference>
<dbReference type="InterPro" id="IPR011006">
    <property type="entry name" value="CheY-like_superfamily"/>
</dbReference>
<evidence type="ECO:0000256" key="5">
    <source>
        <dbReference type="ARBA" id="ARBA00023163"/>
    </source>
</evidence>
<evidence type="ECO:0000256" key="2">
    <source>
        <dbReference type="ARBA" id="ARBA00022777"/>
    </source>
</evidence>
<dbReference type="SUPFAM" id="SSF55781">
    <property type="entry name" value="GAF domain-like"/>
    <property type="match status" value="1"/>
</dbReference>